<keyword evidence="4" id="KW-0456">Lyase</keyword>
<dbReference type="GO" id="GO:0046872">
    <property type="term" value="F:metal ion binding"/>
    <property type="evidence" value="ECO:0007669"/>
    <property type="project" value="UniProtKB-KW"/>
</dbReference>
<keyword evidence="3" id="KW-0862">Zinc</keyword>
<evidence type="ECO:0000313" key="6">
    <source>
        <dbReference type="EMBL" id="KAA8497221.1"/>
    </source>
</evidence>
<dbReference type="PANTHER" id="PTHR33337">
    <property type="entry name" value="GFA DOMAIN-CONTAINING PROTEIN"/>
    <property type="match status" value="1"/>
</dbReference>
<dbReference type="InterPro" id="IPR006913">
    <property type="entry name" value="CENP-V/GFA"/>
</dbReference>
<evidence type="ECO:0000256" key="3">
    <source>
        <dbReference type="ARBA" id="ARBA00022833"/>
    </source>
</evidence>
<sequence length="149" mass="16339">MAGDAPVVDTQEWTGQCYCGKVQWKVSGPLLFTAYCHCTACRGFGGAPYYEFAAFNLDDYCVVQGTDQILKVATIPGSPYLRGRCANCGCSIACTKDSEPKWLSIPLGTVKEYAGVPGRQMHFNYAFKLPWVDFENDGLPKFPGMPGQE</sequence>
<dbReference type="InterPro" id="IPR011057">
    <property type="entry name" value="Mss4-like_sf"/>
</dbReference>
<comment type="caution">
    <text evidence="6">The sequence shown here is derived from an EMBL/GenBank/DDBJ whole genome shotgun (WGS) entry which is preliminary data.</text>
</comment>
<dbReference type="Gene3D" id="3.90.1590.10">
    <property type="entry name" value="glutathione-dependent formaldehyde- activating enzyme (gfa)"/>
    <property type="match status" value="1"/>
</dbReference>
<dbReference type="SUPFAM" id="SSF51316">
    <property type="entry name" value="Mss4-like"/>
    <property type="match status" value="1"/>
</dbReference>
<proteinExistence type="inferred from homology"/>
<evidence type="ECO:0000256" key="4">
    <source>
        <dbReference type="ARBA" id="ARBA00023239"/>
    </source>
</evidence>
<comment type="similarity">
    <text evidence="1">Belongs to the Gfa family.</text>
</comment>
<keyword evidence="7" id="KW-1185">Reference proteome</keyword>
<evidence type="ECO:0000256" key="2">
    <source>
        <dbReference type="ARBA" id="ARBA00022723"/>
    </source>
</evidence>
<dbReference type="PROSITE" id="PS51891">
    <property type="entry name" value="CENP_V_GFA"/>
    <property type="match status" value="1"/>
</dbReference>
<dbReference type="PANTHER" id="PTHR33337:SF40">
    <property type="entry name" value="CENP-V_GFA DOMAIN-CONTAINING PROTEIN-RELATED"/>
    <property type="match status" value="1"/>
</dbReference>
<name>A0A5J4Z016_PORPP</name>
<dbReference type="OrthoDB" id="9970124at2759"/>
<dbReference type="GO" id="GO:0016846">
    <property type="term" value="F:carbon-sulfur lyase activity"/>
    <property type="evidence" value="ECO:0007669"/>
    <property type="project" value="InterPro"/>
</dbReference>
<evidence type="ECO:0000313" key="7">
    <source>
        <dbReference type="Proteomes" id="UP000324585"/>
    </source>
</evidence>
<feature type="domain" description="CENP-V/GFA" evidence="5">
    <location>
        <begin position="13"/>
        <end position="132"/>
    </location>
</feature>
<dbReference type="Proteomes" id="UP000324585">
    <property type="component" value="Unassembled WGS sequence"/>
</dbReference>
<organism evidence="6 7">
    <name type="scientific">Porphyridium purpureum</name>
    <name type="common">Red alga</name>
    <name type="synonym">Porphyridium cruentum</name>
    <dbReference type="NCBI Taxonomy" id="35688"/>
    <lineage>
        <taxon>Eukaryota</taxon>
        <taxon>Rhodophyta</taxon>
        <taxon>Bangiophyceae</taxon>
        <taxon>Porphyridiales</taxon>
        <taxon>Porphyridiaceae</taxon>
        <taxon>Porphyridium</taxon>
    </lineage>
</organism>
<keyword evidence="2" id="KW-0479">Metal-binding</keyword>
<evidence type="ECO:0000256" key="1">
    <source>
        <dbReference type="ARBA" id="ARBA00005495"/>
    </source>
</evidence>
<dbReference type="EMBL" id="VRMN01000002">
    <property type="protein sequence ID" value="KAA8497221.1"/>
    <property type="molecule type" value="Genomic_DNA"/>
</dbReference>
<reference evidence="7" key="1">
    <citation type="journal article" date="2019" name="Nat. Commun.">
        <title>Expansion of phycobilisome linker gene families in mesophilic red algae.</title>
        <authorList>
            <person name="Lee J."/>
            <person name="Kim D."/>
            <person name="Bhattacharya D."/>
            <person name="Yoon H.S."/>
        </authorList>
    </citation>
    <scope>NUCLEOTIDE SEQUENCE [LARGE SCALE GENOMIC DNA]</scope>
    <source>
        <strain evidence="7">CCMP 1328</strain>
    </source>
</reference>
<accession>A0A5J4Z016</accession>
<dbReference type="AlphaFoldDB" id="A0A5J4Z016"/>
<evidence type="ECO:0000259" key="5">
    <source>
        <dbReference type="PROSITE" id="PS51891"/>
    </source>
</evidence>
<gene>
    <name evidence="6" type="ORF">FVE85_0950</name>
</gene>
<protein>
    <recommendedName>
        <fullName evidence="5">CENP-V/GFA domain-containing protein</fullName>
    </recommendedName>
</protein>
<dbReference type="Pfam" id="PF04828">
    <property type="entry name" value="GFA"/>
    <property type="match status" value="1"/>
</dbReference>